<proteinExistence type="predicted"/>
<feature type="transmembrane region" description="Helical" evidence="1">
    <location>
        <begin position="631"/>
        <end position="654"/>
    </location>
</feature>
<name>A0A3A5MXE4_9MICO</name>
<organism evidence="2 3">
    <name type="scientific">Cryobacterium melibiosiphilum</name>
    <dbReference type="NCBI Taxonomy" id="995039"/>
    <lineage>
        <taxon>Bacteria</taxon>
        <taxon>Bacillati</taxon>
        <taxon>Actinomycetota</taxon>
        <taxon>Actinomycetes</taxon>
        <taxon>Micrococcales</taxon>
        <taxon>Microbacteriaceae</taxon>
        <taxon>Cryobacterium</taxon>
    </lineage>
</organism>
<comment type="caution">
    <text evidence="2">The sequence shown here is derived from an EMBL/GenBank/DDBJ whole genome shotgun (WGS) entry which is preliminary data.</text>
</comment>
<feature type="transmembrane region" description="Helical" evidence="1">
    <location>
        <begin position="588"/>
        <end position="610"/>
    </location>
</feature>
<dbReference type="RefSeq" id="WP_119970617.1">
    <property type="nucleotide sequence ID" value="NZ_JBHSQA010000036.1"/>
</dbReference>
<sequence>MITLARHVHPLVWIASACTCGLLFLLGALSYQVIDREQPPGTSAFMQVQQVGTSEAKAISALEEAAHTQNINLLRVGANPAGPSAAPWYFAFVGDRGLFDATIPDGEYPAFSPASTPEVFEGAELMSLNQPIRGTYAVQGQATDLAGLGVTLGDAGLTVTTQKVDASRSYLTGLLLSSSWPILLASVIALGLVIIYWVAFSRKATALQEFHGYRRRRLIRNQASGLIVVYATAAAASVGVGSAVLGFYNGWNQYSQFIWWACVPMLIVGAIALGVSLIASTAALRLPGYNAVKGARPMRLLAASAILSQLLMIVLVYASLAQATGGIATITADSRTFDSWASEENSLTVQINPNAFEDPASKSFEPDVAAAYRSFGNIFTALESEGSAVLSFHQGDKHTDTTGAPLSSYDPLGGNSLVVNNNYLDRHEILNEDGTSVKDLPPAARTVHLLIPESMSSYTDQLTQRWAASTVAEYDPIDGTEPEEPLQIISHIVKSGQAVFNYGDTWRMEHWTQQDPVIAVVSSQTDYFSDYILLGVAANDGNVIFADGEKFQALADEAGLTSRFSSISSPATHAAQELRDRNTELRVALGNALLGSLTLIVTVLLLAAIYANATRYSSFLKRTQGWRGLRIHWIFLVSITVISAAAVTAATILLRPAAYTNDRTGIAVAVIMALLIGLVVFFATASFDRRARADLIKQR</sequence>
<keyword evidence="1" id="KW-0472">Membrane</keyword>
<evidence type="ECO:0000256" key="1">
    <source>
        <dbReference type="SAM" id="Phobius"/>
    </source>
</evidence>
<protein>
    <recommendedName>
        <fullName evidence="4">DUF1430 domain-containing protein</fullName>
    </recommendedName>
</protein>
<keyword evidence="1" id="KW-0812">Transmembrane</keyword>
<keyword evidence="1" id="KW-1133">Transmembrane helix</keyword>
<dbReference type="EMBL" id="QZVS01000039">
    <property type="protein sequence ID" value="RJT91878.1"/>
    <property type="molecule type" value="Genomic_DNA"/>
</dbReference>
<feature type="transmembrane region" description="Helical" evidence="1">
    <location>
        <begin position="180"/>
        <end position="200"/>
    </location>
</feature>
<dbReference type="AlphaFoldDB" id="A0A3A5MXE4"/>
<reference evidence="2 3" key="1">
    <citation type="submission" date="2018-09" db="EMBL/GenBank/DDBJ databases">
        <title>Novel species of Cryobacterium.</title>
        <authorList>
            <person name="Liu Q."/>
            <person name="Xin Y.-H."/>
        </authorList>
    </citation>
    <scope>NUCLEOTIDE SEQUENCE [LARGE SCALE GENOMIC DNA]</scope>
    <source>
        <strain evidence="2 3">Hh39</strain>
    </source>
</reference>
<feature type="transmembrane region" description="Helical" evidence="1">
    <location>
        <begin position="257"/>
        <end position="279"/>
    </location>
</feature>
<evidence type="ECO:0008006" key="4">
    <source>
        <dbReference type="Google" id="ProtNLM"/>
    </source>
</evidence>
<feature type="transmembrane region" description="Helical" evidence="1">
    <location>
        <begin position="221"/>
        <end position="245"/>
    </location>
</feature>
<feature type="transmembrane region" description="Helical" evidence="1">
    <location>
        <begin position="12"/>
        <end position="34"/>
    </location>
</feature>
<dbReference type="PROSITE" id="PS51257">
    <property type="entry name" value="PROKAR_LIPOPROTEIN"/>
    <property type="match status" value="1"/>
</dbReference>
<gene>
    <name evidence="2" type="ORF">D6T64_01120</name>
</gene>
<accession>A0A3A5MXE4</accession>
<evidence type="ECO:0000313" key="3">
    <source>
        <dbReference type="Proteomes" id="UP000272015"/>
    </source>
</evidence>
<dbReference type="Proteomes" id="UP000272015">
    <property type="component" value="Unassembled WGS sequence"/>
</dbReference>
<evidence type="ECO:0000313" key="2">
    <source>
        <dbReference type="EMBL" id="RJT91878.1"/>
    </source>
</evidence>
<feature type="transmembrane region" description="Helical" evidence="1">
    <location>
        <begin position="666"/>
        <end position="687"/>
    </location>
</feature>
<dbReference type="OrthoDB" id="5134911at2"/>
<keyword evidence="3" id="KW-1185">Reference proteome</keyword>
<feature type="transmembrane region" description="Helical" evidence="1">
    <location>
        <begin position="300"/>
        <end position="320"/>
    </location>
</feature>